<dbReference type="CDD" id="cd00085">
    <property type="entry name" value="HNHc"/>
    <property type="match status" value="1"/>
</dbReference>
<dbReference type="InterPro" id="IPR003615">
    <property type="entry name" value="HNH_nuc"/>
</dbReference>
<accession>A0A5Q6RZK6</accession>
<dbReference type="RefSeq" id="WP_149768906.1">
    <property type="nucleotide sequence ID" value="NZ_VDFQ02000002.1"/>
</dbReference>
<keyword evidence="3" id="KW-0378">Hydrolase</keyword>
<evidence type="ECO:0000259" key="2">
    <source>
        <dbReference type="Pfam" id="PF02720"/>
    </source>
</evidence>
<feature type="domain" description="DUF222" evidence="2">
    <location>
        <begin position="104"/>
        <end position="363"/>
    </location>
</feature>
<dbReference type="EMBL" id="VDFQ02000002">
    <property type="protein sequence ID" value="KAA1423387.1"/>
    <property type="molecule type" value="Genomic_DNA"/>
</dbReference>
<organism evidence="3 4">
    <name type="scientific">Mumia zhuanghuii</name>
    <dbReference type="NCBI Taxonomy" id="2585211"/>
    <lineage>
        <taxon>Bacteria</taxon>
        <taxon>Bacillati</taxon>
        <taxon>Actinomycetota</taxon>
        <taxon>Actinomycetes</taxon>
        <taxon>Propionibacteriales</taxon>
        <taxon>Nocardioidaceae</taxon>
        <taxon>Mumia</taxon>
    </lineage>
</organism>
<proteinExistence type="predicted"/>
<evidence type="ECO:0000313" key="4">
    <source>
        <dbReference type="Proteomes" id="UP000307768"/>
    </source>
</evidence>
<reference evidence="3 4" key="1">
    <citation type="submission" date="2019-09" db="EMBL/GenBank/DDBJ databases">
        <title>Mumia zhuanghuii sp. nov. isolated from the intestinal contents of plateau pika (Ochotona curzoniae) in the Qinghai-Tibet plateau of China.</title>
        <authorList>
            <person name="Tian Z."/>
        </authorList>
    </citation>
    <scope>NUCLEOTIDE SEQUENCE [LARGE SCALE GENOMIC DNA]</scope>
    <source>
        <strain evidence="4">350</strain>
    </source>
</reference>
<evidence type="ECO:0000313" key="3">
    <source>
        <dbReference type="EMBL" id="KAA1423387.1"/>
    </source>
</evidence>
<dbReference type="GO" id="GO:0004519">
    <property type="term" value="F:endonuclease activity"/>
    <property type="evidence" value="ECO:0007669"/>
    <property type="project" value="UniProtKB-KW"/>
</dbReference>
<protein>
    <submittedName>
        <fullName evidence="3">HNH endonuclease</fullName>
    </submittedName>
</protein>
<keyword evidence="3" id="KW-0255">Endonuclease</keyword>
<sequence>MIDTSASVADPTPPDGRADGTVADALLDALSARVAEVVSRARVAVAEAHESHLAAGAAEVEAISTFETVVRIAQGLQHDAVSALEERRSATDSDHSSRGNQGRARSLRAEVGLARGVGNGAGQHTLDVAIALREHPFTHVLLRDGAISSTVAAAVCAETATLDRRLRRRVDELVATSLPGMSAREASAAARRHALALDADGAAARAEAARATRHIRLRRLSDAMAELTVRAPAEQVIAAWRRLQKEAFALASSTGRTTRQIAADVAIEALTGVAVDTSDGASTHLPAEIGLLMRPETLFGVEDTPGVLDGYGPVPAALCRRLAGREASWLRRLFTDDHGDPRDSDARRRRFPARLARLIRATDSQCLRPYCDCDTSEIDHVEQHSRGGLTTRVNAQGACRHDNLVKEGHGWKVRASMVGTDATSLPSSVTWTTPTGHDYTAVRRHRDGRGPTLIARRRPPAELSTAEIHLHDFIRTHRPDRR</sequence>
<keyword evidence="3" id="KW-0540">Nuclease</keyword>
<evidence type="ECO:0000256" key="1">
    <source>
        <dbReference type="SAM" id="MobiDB-lite"/>
    </source>
</evidence>
<comment type="caution">
    <text evidence="3">The sequence shown here is derived from an EMBL/GenBank/DDBJ whole genome shotgun (WGS) entry which is preliminary data.</text>
</comment>
<gene>
    <name evidence="3" type="ORF">FE697_007180</name>
</gene>
<dbReference type="Pfam" id="PF02720">
    <property type="entry name" value="DUF222"/>
    <property type="match status" value="1"/>
</dbReference>
<dbReference type="AlphaFoldDB" id="A0A5Q6RZK6"/>
<dbReference type="OrthoDB" id="5241234at2"/>
<name>A0A5Q6RZK6_9ACTN</name>
<feature type="region of interest" description="Disordered" evidence="1">
    <location>
        <begin position="84"/>
        <end position="105"/>
    </location>
</feature>
<feature type="compositionally biased region" description="Basic and acidic residues" evidence="1">
    <location>
        <begin position="84"/>
        <end position="97"/>
    </location>
</feature>
<dbReference type="Proteomes" id="UP000307768">
    <property type="component" value="Unassembled WGS sequence"/>
</dbReference>
<dbReference type="InterPro" id="IPR003870">
    <property type="entry name" value="DUF222"/>
</dbReference>